<dbReference type="Gene3D" id="3.40.640.10">
    <property type="entry name" value="Type I PLP-dependent aspartate aminotransferase-like (Major domain)"/>
    <property type="match status" value="1"/>
</dbReference>
<dbReference type="PIRSF" id="PIRSF001434">
    <property type="entry name" value="CGS"/>
    <property type="match status" value="1"/>
</dbReference>
<reference evidence="6 7" key="1">
    <citation type="submission" date="2024-01" db="EMBL/GenBank/DDBJ databases">
        <authorList>
            <person name="Waweru B."/>
        </authorList>
    </citation>
    <scope>NUCLEOTIDE SEQUENCE [LARGE SCALE GENOMIC DNA]</scope>
</reference>
<dbReference type="SUPFAM" id="SSF53383">
    <property type="entry name" value="PLP-dependent transferases"/>
    <property type="match status" value="1"/>
</dbReference>
<dbReference type="InterPro" id="IPR000277">
    <property type="entry name" value="Cys/Met-Metab_PyrdxlP-dep_enz"/>
</dbReference>
<dbReference type="GO" id="GO:0030170">
    <property type="term" value="F:pyridoxal phosphate binding"/>
    <property type="evidence" value="ECO:0007669"/>
    <property type="project" value="InterPro"/>
</dbReference>
<dbReference type="PANTHER" id="PTHR11808">
    <property type="entry name" value="TRANS-SULFURATION ENZYME FAMILY MEMBER"/>
    <property type="match status" value="1"/>
</dbReference>
<dbReference type="PANTHER" id="PTHR11808:SF80">
    <property type="entry name" value="CYSTATHIONINE GAMMA-LYASE"/>
    <property type="match status" value="1"/>
</dbReference>
<feature type="modified residue" description="N6-(pyridoxal phosphate)lysine" evidence="4">
    <location>
        <position position="223"/>
    </location>
</feature>
<gene>
    <name evidence="6" type="ORF">DCAF_LOCUS11381</name>
</gene>
<keyword evidence="3 4" id="KW-0663">Pyridoxal phosphate</keyword>
<keyword evidence="7" id="KW-1185">Reference proteome</keyword>
<dbReference type="GO" id="GO:0019346">
    <property type="term" value="P:transsulfuration"/>
    <property type="evidence" value="ECO:0007669"/>
    <property type="project" value="InterPro"/>
</dbReference>
<protein>
    <recommendedName>
        <fullName evidence="8">Methionine gamma-lyase</fullName>
    </recommendedName>
</protein>
<evidence type="ECO:0000256" key="2">
    <source>
        <dbReference type="ARBA" id="ARBA00009077"/>
    </source>
</evidence>
<dbReference type="InterPro" id="IPR015424">
    <property type="entry name" value="PyrdxlP-dep_Trfase"/>
</dbReference>
<dbReference type="InterPro" id="IPR015422">
    <property type="entry name" value="PyrdxlP-dep_Trfase_small"/>
</dbReference>
<dbReference type="GO" id="GO:0005737">
    <property type="term" value="C:cytoplasm"/>
    <property type="evidence" value="ECO:0007669"/>
    <property type="project" value="TreeGrafter"/>
</dbReference>
<accession>A0AAV1RLW8</accession>
<dbReference type="InterPro" id="IPR015421">
    <property type="entry name" value="PyrdxlP-dep_Trfase_major"/>
</dbReference>
<evidence type="ECO:0008006" key="8">
    <source>
        <dbReference type="Google" id="ProtNLM"/>
    </source>
</evidence>
<dbReference type="FunFam" id="3.90.1150.10:FF:000087">
    <property type="entry name" value="Putative methionine gamma-lyase"/>
    <property type="match status" value="1"/>
</dbReference>
<evidence type="ECO:0000256" key="5">
    <source>
        <dbReference type="RuleBase" id="RU362118"/>
    </source>
</evidence>
<dbReference type="GO" id="GO:0016846">
    <property type="term" value="F:carbon-sulfur lyase activity"/>
    <property type="evidence" value="ECO:0007669"/>
    <property type="project" value="TreeGrafter"/>
</dbReference>
<organism evidence="6 7">
    <name type="scientific">Dovyalis caffra</name>
    <dbReference type="NCBI Taxonomy" id="77055"/>
    <lineage>
        <taxon>Eukaryota</taxon>
        <taxon>Viridiplantae</taxon>
        <taxon>Streptophyta</taxon>
        <taxon>Embryophyta</taxon>
        <taxon>Tracheophyta</taxon>
        <taxon>Spermatophyta</taxon>
        <taxon>Magnoliopsida</taxon>
        <taxon>eudicotyledons</taxon>
        <taxon>Gunneridae</taxon>
        <taxon>Pentapetalae</taxon>
        <taxon>rosids</taxon>
        <taxon>fabids</taxon>
        <taxon>Malpighiales</taxon>
        <taxon>Salicaceae</taxon>
        <taxon>Flacourtieae</taxon>
        <taxon>Dovyalis</taxon>
    </lineage>
</organism>
<dbReference type="Gene3D" id="3.90.1150.10">
    <property type="entry name" value="Aspartate Aminotransferase, domain 1"/>
    <property type="match status" value="1"/>
</dbReference>
<comment type="caution">
    <text evidence="6">The sequence shown here is derived from an EMBL/GenBank/DDBJ whole genome shotgun (WGS) entry which is preliminary data.</text>
</comment>
<evidence type="ECO:0000256" key="1">
    <source>
        <dbReference type="ARBA" id="ARBA00001933"/>
    </source>
</evidence>
<dbReference type="Proteomes" id="UP001314170">
    <property type="component" value="Unassembled WGS sequence"/>
</dbReference>
<comment type="cofactor">
    <cofactor evidence="1 5">
        <name>pyridoxal 5'-phosphate</name>
        <dbReference type="ChEBI" id="CHEBI:597326"/>
    </cofactor>
</comment>
<evidence type="ECO:0000256" key="3">
    <source>
        <dbReference type="ARBA" id="ARBA00022898"/>
    </source>
</evidence>
<comment type="similarity">
    <text evidence="2 5">Belongs to the trans-sulfuration enzymes family.</text>
</comment>
<dbReference type="FunFam" id="3.40.640.10:FF:000046">
    <property type="entry name" value="Cystathionine gamma-lyase"/>
    <property type="match status" value="1"/>
</dbReference>
<proteinExistence type="inferred from homology"/>
<name>A0AAV1RLW8_9ROSI</name>
<dbReference type="EMBL" id="CAWUPB010000994">
    <property type="protein sequence ID" value="CAK7336373.1"/>
    <property type="molecule type" value="Genomic_DNA"/>
</dbReference>
<sequence length="418" mass="45906">MDRREANGEVEAKKLQVPAEALAAARHELGEHNGINISIEASNTFTFKNTDTMNRAFLGEVGPKTGVYIYSRHLNPTILNLGRQMAALEGTETAYCTASGMSAISSVLLQLCNTGGHVVAAKTLYGGSHSLLTHFLPQKCNITTTFVNIFDLEEVNNAMIEGKTSVLYFESISNPTLIVANIPELCKIAHEKGVKVVVDNTFAPMILSPAKLGADVVVHSISKYISGEADIIAGAVCGPADIVDQMRDPHQGPLMILGPTMNPKLAFEISGRIPHLGMRMKKHCKRAMKFVTKMKELDPELEVIYPGLKEHPQHNLLKSMSNKDYGFGGVFCIDMKTEERAYRLMDKLQNNSKFGFMAVSLGYYETLMSCSGSSTNSMLNNKEKERAGISPGLVRFSVGYIGSFEQKWSQFTEAYSEM</sequence>
<evidence type="ECO:0000256" key="4">
    <source>
        <dbReference type="PIRSR" id="PIRSR001434-2"/>
    </source>
</evidence>
<evidence type="ECO:0000313" key="6">
    <source>
        <dbReference type="EMBL" id="CAK7336373.1"/>
    </source>
</evidence>
<evidence type="ECO:0000313" key="7">
    <source>
        <dbReference type="Proteomes" id="UP001314170"/>
    </source>
</evidence>
<dbReference type="AlphaFoldDB" id="A0AAV1RLW8"/>
<dbReference type="Pfam" id="PF01053">
    <property type="entry name" value="Cys_Met_Meta_PP"/>
    <property type="match status" value="1"/>
</dbReference>